<feature type="region of interest" description="Disordered" evidence="2">
    <location>
        <begin position="47"/>
        <end position="66"/>
    </location>
</feature>
<reference evidence="5" key="1">
    <citation type="submission" date="2015-09" db="EMBL/GenBank/DDBJ databases">
        <authorList>
            <person name="Shao Z."/>
            <person name="Wang L."/>
        </authorList>
    </citation>
    <scope>NUCLEOTIDE SEQUENCE [LARGE SCALE GENOMIC DNA]</scope>
    <source>
        <strain evidence="5">F13-1</strain>
    </source>
</reference>
<evidence type="ECO:0000256" key="1">
    <source>
        <dbReference type="ARBA" id="ARBA00022795"/>
    </source>
</evidence>
<dbReference type="EMBL" id="CP012621">
    <property type="protein sequence ID" value="ATG74959.1"/>
    <property type="molecule type" value="Genomic_DNA"/>
</dbReference>
<gene>
    <name evidence="4" type="ORF">AN401_14740</name>
</gene>
<dbReference type="InterPro" id="IPR019301">
    <property type="entry name" value="Flagellar_prot_FlgJ_N"/>
</dbReference>
<evidence type="ECO:0000259" key="3">
    <source>
        <dbReference type="Pfam" id="PF10135"/>
    </source>
</evidence>
<dbReference type="Proteomes" id="UP000217763">
    <property type="component" value="Chromosome"/>
</dbReference>
<dbReference type="GO" id="GO:0016787">
    <property type="term" value="F:hydrolase activity"/>
    <property type="evidence" value="ECO:0007669"/>
    <property type="project" value="UniProtKB-KW"/>
</dbReference>
<dbReference type="Pfam" id="PF10135">
    <property type="entry name" value="Rod-binding"/>
    <property type="match status" value="1"/>
</dbReference>
<keyword evidence="4" id="KW-0378">Hydrolase</keyword>
<organism evidence="4 5">
    <name type="scientific">Zobellella denitrificans</name>
    <dbReference type="NCBI Taxonomy" id="347534"/>
    <lineage>
        <taxon>Bacteria</taxon>
        <taxon>Pseudomonadati</taxon>
        <taxon>Pseudomonadota</taxon>
        <taxon>Gammaproteobacteria</taxon>
        <taxon>Aeromonadales</taxon>
        <taxon>Aeromonadaceae</taxon>
        <taxon>Zobellella</taxon>
    </lineage>
</organism>
<keyword evidence="1" id="KW-1005">Bacterial flagellum biogenesis</keyword>
<dbReference type="GO" id="GO:0044781">
    <property type="term" value="P:bacterial-type flagellum organization"/>
    <property type="evidence" value="ECO:0007669"/>
    <property type="project" value="UniProtKB-KW"/>
</dbReference>
<keyword evidence="5" id="KW-1185">Reference proteome</keyword>
<protein>
    <submittedName>
        <fullName evidence="4">Peptidoglycan hydrolase</fullName>
    </submittedName>
</protein>
<dbReference type="AlphaFoldDB" id="A0A291HS64"/>
<proteinExistence type="predicted"/>
<feature type="domain" description="Flagellar protein FlgJ N-terminal" evidence="3">
    <location>
        <begin position="43"/>
        <end position="95"/>
    </location>
</feature>
<evidence type="ECO:0000313" key="5">
    <source>
        <dbReference type="Proteomes" id="UP000217763"/>
    </source>
</evidence>
<evidence type="ECO:0000256" key="2">
    <source>
        <dbReference type="SAM" id="MobiDB-lite"/>
    </source>
</evidence>
<dbReference type="KEGG" id="zdf:AN401_14740"/>
<evidence type="ECO:0000313" key="4">
    <source>
        <dbReference type="EMBL" id="ATG74959.1"/>
    </source>
</evidence>
<sequence length="128" mass="14012">MKTQTATYLQWQGLEQLKQQPVEQAVEQAAEQFEALFLQQVLKQMRSASDALRDPDGPFAPGPREEMMRDWYDGQIAVELASRGQTGLKGLLVEQLSGALKNSGAAVVASGETPIAAFSQPLRTHRNG</sequence>
<accession>A0A291HS64</accession>
<name>A0A291HS64_9GAMM</name>
<dbReference type="RefSeq" id="WP_096779789.1">
    <property type="nucleotide sequence ID" value="NZ_CP012621.1"/>
</dbReference>